<protein>
    <submittedName>
        <fullName evidence="3">Lipocalin family protein</fullName>
    </submittedName>
</protein>
<name>A0ABT2G3T7_9BACT</name>
<evidence type="ECO:0000256" key="1">
    <source>
        <dbReference type="SAM" id="Phobius"/>
    </source>
</evidence>
<gene>
    <name evidence="3" type="ORF">NY014_05795</name>
</gene>
<evidence type="ECO:0000313" key="4">
    <source>
        <dbReference type="Proteomes" id="UP001206788"/>
    </source>
</evidence>
<accession>A0ABT2G3T7</accession>
<dbReference type="EMBL" id="JANWGH010000001">
    <property type="protein sequence ID" value="MCS5489931.1"/>
    <property type="molecule type" value="Genomic_DNA"/>
</dbReference>
<dbReference type="Pfam" id="PF13648">
    <property type="entry name" value="Lipocalin_4"/>
    <property type="match status" value="1"/>
</dbReference>
<evidence type="ECO:0000259" key="2">
    <source>
        <dbReference type="Pfam" id="PF13648"/>
    </source>
</evidence>
<dbReference type="RefSeq" id="WP_259413609.1">
    <property type="nucleotide sequence ID" value="NZ_JANWGH010000001.1"/>
</dbReference>
<feature type="transmembrane region" description="Helical" evidence="1">
    <location>
        <begin position="15"/>
        <end position="35"/>
    </location>
</feature>
<evidence type="ECO:0000313" key="3">
    <source>
        <dbReference type="EMBL" id="MCS5489931.1"/>
    </source>
</evidence>
<reference evidence="3 4" key="1">
    <citation type="submission" date="2022-08" db="EMBL/GenBank/DDBJ databases">
        <title>Algoriphagus sp. CAU 1643 isolated from mud.</title>
        <authorList>
            <person name="Kim W."/>
        </authorList>
    </citation>
    <scope>NUCLEOTIDE SEQUENCE [LARGE SCALE GENOMIC DNA]</scope>
    <source>
        <strain evidence="3 4">CAU 1643</strain>
    </source>
</reference>
<keyword evidence="1" id="KW-1133">Transmembrane helix</keyword>
<organism evidence="3 4">
    <name type="scientific">Algoriphagus limi</name>
    <dbReference type="NCBI Taxonomy" id="2975273"/>
    <lineage>
        <taxon>Bacteria</taxon>
        <taxon>Pseudomonadati</taxon>
        <taxon>Bacteroidota</taxon>
        <taxon>Cytophagia</taxon>
        <taxon>Cytophagales</taxon>
        <taxon>Cyclobacteriaceae</taxon>
        <taxon>Algoriphagus</taxon>
    </lineage>
</organism>
<proteinExistence type="predicted"/>
<dbReference type="InterPro" id="IPR024311">
    <property type="entry name" value="Lipocalin-like"/>
</dbReference>
<dbReference type="Proteomes" id="UP001206788">
    <property type="component" value="Unassembled WGS sequence"/>
</dbReference>
<keyword evidence="4" id="KW-1185">Reference proteome</keyword>
<keyword evidence="1" id="KW-0472">Membrane</keyword>
<dbReference type="PROSITE" id="PS51257">
    <property type="entry name" value="PROKAR_LIPOPROTEIN"/>
    <property type="match status" value="1"/>
</dbReference>
<sequence length="152" mass="16863">MILIEKNPPSSKSRILTIIPFFLGLMILVSCSGGIQKEDLVGTWIGTDFNFEQSEGGEMAAMIEGGRMLHEDGRLELNENGTFRIFAGKGDLNGLGTWEIDGGDLVMNYDVGEVTRYEILSFTDKELVTKHEVEFESPLGKIAGIITLTYRR</sequence>
<keyword evidence="1" id="KW-0812">Transmembrane</keyword>
<feature type="domain" description="Lipocalin-like" evidence="2">
    <location>
        <begin position="40"/>
        <end position="128"/>
    </location>
</feature>
<comment type="caution">
    <text evidence="3">The sequence shown here is derived from an EMBL/GenBank/DDBJ whole genome shotgun (WGS) entry which is preliminary data.</text>
</comment>